<proteinExistence type="inferred from homology"/>
<dbReference type="KEGG" id="sbd:ATN00_21255"/>
<evidence type="ECO:0000256" key="7">
    <source>
        <dbReference type="RuleBase" id="RU365041"/>
    </source>
</evidence>
<evidence type="ECO:0000256" key="5">
    <source>
        <dbReference type="ARBA" id="ARBA00022989"/>
    </source>
</evidence>
<comment type="subcellular location">
    <subcellularLocation>
        <location evidence="7">Cell inner membrane</location>
        <topology evidence="7">Multi-pass membrane protein</topology>
    </subcellularLocation>
    <subcellularLocation>
        <location evidence="1">Cell membrane</location>
        <topology evidence="1">Multi-pass membrane protein</topology>
    </subcellularLocation>
</comment>
<comment type="similarity">
    <text evidence="2 7">Belongs to the MgtC/SapB family.</text>
</comment>
<keyword evidence="3" id="KW-1003">Cell membrane</keyword>
<evidence type="ECO:0000313" key="10">
    <source>
        <dbReference type="Proteomes" id="UP000056968"/>
    </source>
</evidence>
<keyword evidence="4 7" id="KW-0812">Transmembrane</keyword>
<keyword evidence="7" id="KW-0997">Cell inner membrane</keyword>
<feature type="transmembrane region" description="Helical" evidence="7">
    <location>
        <begin position="6"/>
        <end position="26"/>
    </location>
</feature>
<sequence>MSFSEFIIDTLLPLVAAATVGLTLGFERELARKPAGLRTQFLITLGTAIFVLAGRSIPGMETGRVAANVVTGLGFLGAGVILQHRGTVRGLTTAALIWVNGALGLAAATQEYVLAGVGVGLALAALRVLALIEKRLGEKWQILEYQITTYENESVVQAIHDALSKCRLQEGPLAYERQDGVTRMHISFCDTPTRHREFLEQLRKMSDVTDVRVL</sequence>
<dbReference type="InterPro" id="IPR049177">
    <property type="entry name" value="MgtC_SapB_SrpB_YhiD_N"/>
</dbReference>
<evidence type="ECO:0000259" key="8">
    <source>
        <dbReference type="Pfam" id="PF02308"/>
    </source>
</evidence>
<keyword evidence="5 7" id="KW-1133">Transmembrane helix</keyword>
<keyword evidence="10" id="KW-1185">Reference proteome</keyword>
<dbReference type="Proteomes" id="UP000056968">
    <property type="component" value="Plasmid pDE2"/>
</dbReference>
<name>A0A0S3F5X8_9SPHN</name>
<protein>
    <recommendedName>
        <fullName evidence="7">Protein MgtC</fullName>
    </recommendedName>
</protein>
<dbReference type="AlphaFoldDB" id="A0A0S3F5X8"/>
<keyword evidence="6 7" id="KW-0472">Membrane</keyword>
<keyword evidence="9" id="KW-0614">Plasmid</keyword>
<feature type="domain" description="MgtC/SapB/SrpB/YhiD N-terminal" evidence="8">
    <location>
        <begin position="14"/>
        <end position="134"/>
    </location>
</feature>
<reference evidence="9 10" key="1">
    <citation type="submission" date="2015-11" db="EMBL/GenBank/DDBJ databases">
        <title>A Two-component Flavoprotein Monooxygenase System MeaXY Responsible for para-Hydroxylation of 2-Methyl-6-ethylaniline and 2,6-Diethylaniline in Sphingobium baderi DE-13.</title>
        <authorList>
            <person name="Cheng M."/>
            <person name="Meng Q."/>
            <person name="Yang Y."/>
            <person name="Chu C."/>
            <person name="Yan X."/>
            <person name="He J."/>
            <person name="Li S."/>
        </authorList>
    </citation>
    <scope>NUCLEOTIDE SEQUENCE [LARGE SCALE GENOMIC DNA]</scope>
    <source>
        <strain evidence="9 10">DE-13</strain>
        <plasmid evidence="10">Plasmid pDE2</plasmid>
    </source>
</reference>
<dbReference type="EMBL" id="CP013266">
    <property type="protein sequence ID" value="ALR23033.1"/>
    <property type="molecule type" value="Genomic_DNA"/>
</dbReference>
<organism evidence="9 10">
    <name type="scientific">Sphingobium baderi</name>
    <dbReference type="NCBI Taxonomy" id="1332080"/>
    <lineage>
        <taxon>Bacteria</taxon>
        <taxon>Pseudomonadati</taxon>
        <taxon>Pseudomonadota</taxon>
        <taxon>Alphaproteobacteria</taxon>
        <taxon>Sphingomonadales</taxon>
        <taxon>Sphingomonadaceae</taxon>
        <taxon>Sphingobium</taxon>
    </lineage>
</organism>
<feature type="transmembrane region" description="Helical" evidence="7">
    <location>
        <begin position="65"/>
        <end position="82"/>
    </location>
</feature>
<dbReference type="InterPro" id="IPR003416">
    <property type="entry name" value="MgtC/SapB/SrpB/YhiD_fam"/>
</dbReference>
<evidence type="ECO:0000256" key="2">
    <source>
        <dbReference type="ARBA" id="ARBA00009298"/>
    </source>
</evidence>
<evidence type="ECO:0000256" key="4">
    <source>
        <dbReference type="ARBA" id="ARBA00022692"/>
    </source>
</evidence>
<dbReference type="PRINTS" id="PR01837">
    <property type="entry name" value="MGTCSAPBPROT"/>
</dbReference>
<geneLocation type="plasmid" evidence="9 10">
    <name>pDE2</name>
</geneLocation>
<dbReference type="PANTHER" id="PTHR33778">
    <property type="entry name" value="PROTEIN MGTC"/>
    <property type="match status" value="1"/>
</dbReference>
<evidence type="ECO:0000313" key="9">
    <source>
        <dbReference type="EMBL" id="ALR23033.1"/>
    </source>
</evidence>
<accession>A0A0S3F5X8</accession>
<dbReference type="RefSeq" id="WP_004213231.1">
    <property type="nucleotide sequence ID" value="NZ_CP013266.1"/>
</dbReference>
<feature type="transmembrane region" description="Helical" evidence="7">
    <location>
        <begin position="113"/>
        <end position="132"/>
    </location>
</feature>
<evidence type="ECO:0000256" key="3">
    <source>
        <dbReference type="ARBA" id="ARBA00022475"/>
    </source>
</evidence>
<evidence type="ECO:0000256" key="6">
    <source>
        <dbReference type="ARBA" id="ARBA00023136"/>
    </source>
</evidence>
<evidence type="ECO:0000256" key="1">
    <source>
        <dbReference type="ARBA" id="ARBA00004651"/>
    </source>
</evidence>
<feature type="transmembrane region" description="Helical" evidence="7">
    <location>
        <begin position="35"/>
        <end position="53"/>
    </location>
</feature>
<dbReference type="OrthoDB" id="9811198at2"/>
<dbReference type="GO" id="GO:0005886">
    <property type="term" value="C:plasma membrane"/>
    <property type="evidence" value="ECO:0007669"/>
    <property type="project" value="UniProtKB-SubCell"/>
</dbReference>
<dbReference type="Pfam" id="PF02308">
    <property type="entry name" value="MgtC"/>
    <property type="match status" value="1"/>
</dbReference>
<gene>
    <name evidence="9" type="ORF">ATN00_21255</name>
</gene>
<dbReference type="PANTHER" id="PTHR33778:SF1">
    <property type="entry name" value="MAGNESIUM TRANSPORTER YHID-RELATED"/>
    <property type="match status" value="1"/>
</dbReference>